<dbReference type="EMBL" id="BAAAFE010000010">
    <property type="protein sequence ID" value="GAA0866839.1"/>
    <property type="molecule type" value="Genomic_DNA"/>
</dbReference>
<feature type="domain" description="Antitoxin SocA-like Panacea" evidence="1">
    <location>
        <begin position="37"/>
        <end position="127"/>
    </location>
</feature>
<proteinExistence type="predicted"/>
<reference evidence="2 3" key="1">
    <citation type="journal article" date="2019" name="Int. J. Syst. Evol. Microbiol.">
        <title>The Global Catalogue of Microorganisms (GCM) 10K type strain sequencing project: providing services to taxonomists for standard genome sequencing and annotation.</title>
        <authorList>
            <consortium name="The Broad Institute Genomics Platform"/>
            <consortium name="The Broad Institute Genome Sequencing Center for Infectious Disease"/>
            <person name="Wu L."/>
            <person name="Ma J."/>
        </authorList>
    </citation>
    <scope>NUCLEOTIDE SEQUENCE [LARGE SCALE GENOMIC DNA]</scope>
    <source>
        <strain evidence="2 3">JCM 15910</strain>
    </source>
</reference>
<accession>A0ABN1MC13</accession>
<dbReference type="Pfam" id="PF13274">
    <property type="entry name" value="SocA_Panacea"/>
    <property type="match status" value="1"/>
</dbReference>
<dbReference type="InterPro" id="IPR025272">
    <property type="entry name" value="SocA_Panacea"/>
</dbReference>
<evidence type="ECO:0000313" key="2">
    <source>
        <dbReference type="EMBL" id="GAA0866839.1"/>
    </source>
</evidence>
<protein>
    <submittedName>
        <fullName evidence="2">DUF4065 domain-containing protein</fullName>
    </submittedName>
</protein>
<sequence length="162" mass="18733">MVTIAHMSQAERRPYEIADYLVSECRERGENLTNLKLQKLLYYADAWHLALYDEELFAEQFKAWVHGPVLLSQYHRFKPNQWRPITEDIDKPQLSEKLSAHLDEVVDVFGPETAVALELMTHRELPWIAARGDLPPTAPSSATISKETTKHFYRSMHGNSQI</sequence>
<gene>
    <name evidence="2" type="ORF">GCM10009115_32130</name>
</gene>
<evidence type="ECO:0000313" key="3">
    <source>
        <dbReference type="Proteomes" id="UP001500738"/>
    </source>
</evidence>
<comment type="caution">
    <text evidence="2">The sequence shown here is derived from an EMBL/GenBank/DDBJ whole genome shotgun (WGS) entry which is preliminary data.</text>
</comment>
<dbReference type="Proteomes" id="UP001500738">
    <property type="component" value="Unassembled WGS sequence"/>
</dbReference>
<organism evidence="2 3">
    <name type="scientific">Sphingopyxis soli</name>
    <dbReference type="NCBI Taxonomy" id="592051"/>
    <lineage>
        <taxon>Bacteria</taxon>
        <taxon>Pseudomonadati</taxon>
        <taxon>Pseudomonadota</taxon>
        <taxon>Alphaproteobacteria</taxon>
        <taxon>Sphingomonadales</taxon>
        <taxon>Sphingomonadaceae</taxon>
        <taxon>Sphingopyxis</taxon>
    </lineage>
</organism>
<keyword evidence="3" id="KW-1185">Reference proteome</keyword>
<evidence type="ECO:0000259" key="1">
    <source>
        <dbReference type="Pfam" id="PF13274"/>
    </source>
</evidence>
<dbReference type="RefSeq" id="WP_215350702.1">
    <property type="nucleotide sequence ID" value="NZ_BAAAFE010000010.1"/>
</dbReference>
<name>A0ABN1MC13_9SPHN</name>